<dbReference type="SUPFAM" id="SSF48208">
    <property type="entry name" value="Six-hairpin glycosidases"/>
    <property type="match status" value="1"/>
</dbReference>
<dbReference type="Pfam" id="PF07470">
    <property type="entry name" value="Glyco_hydro_88"/>
    <property type="match status" value="1"/>
</dbReference>
<accession>A0ABY9XZF5</accession>
<evidence type="ECO:0000313" key="4">
    <source>
        <dbReference type="Proteomes" id="UP001303407"/>
    </source>
</evidence>
<reference evidence="3 4" key="1">
    <citation type="submission" date="2023-09" db="EMBL/GenBank/DDBJ databases">
        <title>Thalassobella suaedae gen. nov., sp. nov., a marine bacterium of the family Flavobacteriaceae isolated from a halophyte Suaeda japonica.</title>
        <authorList>
            <person name="Lee S.Y."/>
            <person name="Hwang C.Y."/>
        </authorList>
    </citation>
    <scope>NUCLEOTIDE SEQUENCE [LARGE SCALE GENOMIC DNA]</scope>
    <source>
        <strain evidence="3 4">HL-DH10</strain>
    </source>
</reference>
<keyword evidence="4" id="KW-1185">Reference proteome</keyword>
<dbReference type="PROSITE" id="PS51257">
    <property type="entry name" value="PROKAR_LIPOPROTEIN"/>
    <property type="match status" value="1"/>
</dbReference>
<dbReference type="Proteomes" id="UP001303407">
    <property type="component" value="Chromosome"/>
</dbReference>
<proteinExistence type="predicted"/>
<dbReference type="GO" id="GO:0016787">
    <property type="term" value="F:hydrolase activity"/>
    <property type="evidence" value="ECO:0007669"/>
    <property type="project" value="UniProtKB-KW"/>
</dbReference>
<evidence type="ECO:0000256" key="2">
    <source>
        <dbReference type="SAM" id="SignalP"/>
    </source>
</evidence>
<evidence type="ECO:0000256" key="1">
    <source>
        <dbReference type="ARBA" id="ARBA00022801"/>
    </source>
</evidence>
<feature type="signal peptide" evidence="2">
    <location>
        <begin position="1"/>
        <end position="21"/>
    </location>
</feature>
<keyword evidence="1 3" id="KW-0378">Hydrolase</keyword>
<evidence type="ECO:0000313" key="3">
    <source>
        <dbReference type="EMBL" id="WNH11078.1"/>
    </source>
</evidence>
<protein>
    <submittedName>
        <fullName evidence="3">Glycoside hydrolase family 88 protein</fullName>
    </submittedName>
</protein>
<dbReference type="Gene3D" id="1.50.10.10">
    <property type="match status" value="1"/>
</dbReference>
<name>A0ABY9XZF5_9FLAO</name>
<dbReference type="EMBL" id="CP134536">
    <property type="protein sequence ID" value="WNH11078.1"/>
    <property type="molecule type" value="Genomic_DNA"/>
</dbReference>
<feature type="chain" id="PRO_5045230294" evidence="2">
    <location>
        <begin position="22"/>
        <end position="391"/>
    </location>
</feature>
<keyword evidence="2" id="KW-0732">Signal</keyword>
<dbReference type="InterPro" id="IPR012341">
    <property type="entry name" value="6hp_glycosidase-like_sf"/>
</dbReference>
<organism evidence="3 4">
    <name type="scientific">Thalassobellus suaedae</name>
    <dbReference type="NCBI Taxonomy" id="3074124"/>
    <lineage>
        <taxon>Bacteria</taxon>
        <taxon>Pseudomonadati</taxon>
        <taxon>Bacteroidota</taxon>
        <taxon>Flavobacteriia</taxon>
        <taxon>Flavobacteriales</taxon>
        <taxon>Flavobacteriaceae</taxon>
        <taxon>Thalassobellus</taxon>
    </lineage>
</organism>
<dbReference type="InterPro" id="IPR052043">
    <property type="entry name" value="PolySaccharide_Degr_Enz"/>
</dbReference>
<dbReference type="InterPro" id="IPR008928">
    <property type="entry name" value="6-hairpin_glycosidase_sf"/>
</dbReference>
<dbReference type="InterPro" id="IPR010905">
    <property type="entry name" value="Glyco_hydro_88"/>
</dbReference>
<sequence>MKNSKLISLLSLVLILFYACNSIDKKKTNVASAEKTSSIPQNKESVLNIINKVNTHWQKTNPEPDRAFWNPAAYHTGNIEAYKVTGNQDFLEYSKAWAEKNDYKGAKSDNQSEWKYTYGETDDHVLFGDWQICFQTYIDIYNLEGQKDPEKIQRAREVMEYQMSTDANDYWWWADGLYMVMPVMTKLYNVTGNVLYLEKLHEYLSYSNSIMYDEEAQIYFRDAKYVYPKHKSANGKKDFWARGNGWVFAGLAKVIQDLPKDAKYREEYITRYKAMAKSLKEAQQPEGYWTRSILDPAHAPGPETSGTAFFTYGYLWGVNNGILDKKTYIPIIEKSWKYLTEVALQDEGRVGYVQPIGERAIPGQIVDVNSTADFGVGAFLLAASEMYRFLK</sequence>
<dbReference type="RefSeq" id="WP_415861052.1">
    <property type="nucleotide sequence ID" value="NZ_CP134536.1"/>
</dbReference>
<dbReference type="PANTHER" id="PTHR33886">
    <property type="entry name" value="UNSATURATED RHAMNOGALACTURONAN HYDROLASE (EUROFUNG)"/>
    <property type="match status" value="1"/>
</dbReference>
<gene>
    <name evidence="3" type="ORF">RHP49_09085</name>
</gene>
<dbReference type="PANTHER" id="PTHR33886:SF8">
    <property type="entry name" value="UNSATURATED RHAMNOGALACTURONAN HYDROLASE (EUROFUNG)"/>
    <property type="match status" value="1"/>
</dbReference>